<reference evidence="11" key="1">
    <citation type="submission" date="2022-07" db="EMBL/GenBank/DDBJ databases">
        <title>Enhanced cultured diversity of the mouse gut microbiota enables custom-made synthetic communities.</title>
        <authorList>
            <person name="Afrizal A."/>
        </authorList>
    </citation>
    <scope>NUCLEOTIDE SEQUENCE</scope>
    <source>
        <strain evidence="11">DSM 29186</strain>
    </source>
</reference>
<evidence type="ECO:0000313" key="11">
    <source>
        <dbReference type="EMBL" id="MCR1821478.1"/>
    </source>
</evidence>
<evidence type="ECO:0000256" key="5">
    <source>
        <dbReference type="ARBA" id="ARBA00022679"/>
    </source>
</evidence>
<dbReference type="PRINTS" id="PR00344">
    <property type="entry name" value="BCTRLSENSOR"/>
</dbReference>
<dbReference type="GO" id="GO:0000155">
    <property type="term" value="F:phosphorelay sensor kinase activity"/>
    <property type="evidence" value="ECO:0007669"/>
    <property type="project" value="InterPro"/>
</dbReference>
<keyword evidence="5" id="KW-0808">Transferase</keyword>
<dbReference type="InterPro" id="IPR003594">
    <property type="entry name" value="HATPase_dom"/>
</dbReference>
<dbReference type="Gene3D" id="3.30.565.10">
    <property type="entry name" value="Histidine kinase-like ATPase, C-terminal domain"/>
    <property type="match status" value="1"/>
</dbReference>
<dbReference type="InterPro" id="IPR000700">
    <property type="entry name" value="PAS-assoc_C"/>
</dbReference>
<dbReference type="PANTHER" id="PTHR43711">
    <property type="entry name" value="TWO-COMPONENT HISTIDINE KINASE"/>
    <property type="match status" value="1"/>
</dbReference>
<dbReference type="InterPro" id="IPR035965">
    <property type="entry name" value="PAS-like_dom_sf"/>
</dbReference>
<keyword evidence="11" id="KW-0547">Nucleotide-binding</keyword>
<feature type="domain" description="PAC" evidence="10">
    <location>
        <begin position="83"/>
        <end position="135"/>
    </location>
</feature>
<dbReference type="InterPro" id="IPR013767">
    <property type="entry name" value="PAS_fold"/>
</dbReference>
<keyword evidence="7" id="KW-0902">Two-component regulatory system</keyword>
<evidence type="ECO:0000259" key="8">
    <source>
        <dbReference type="PROSITE" id="PS50109"/>
    </source>
</evidence>
<dbReference type="AlphaFoldDB" id="A0A9X2M792"/>
<dbReference type="RefSeq" id="WP_074079928.1">
    <property type="nucleotide sequence ID" value="NZ_JANKBY010000010.1"/>
</dbReference>
<dbReference type="SUPFAM" id="SSF47384">
    <property type="entry name" value="Homodimeric domain of signal transducing histidine kinase"/>
    <property type="match status" value="1"/>
</dbReference>
<dbReference type="CDD" id="cd00082">
    <property type="entry name" value="HisKA"/>
    <property type="match status" value="1"/>
</dbReference>
<dbReference type="InterPro" id="IPR036097">
    <property type="entry name" value="HisK_dim/P_sf"/>
</dbReference>
<evidence type="ECO:0000256" key="2">
    <source>
        <dbReference type="ARBA" id="ARBA00004370"/>
    </source>
</evidence>
<keyword evidence="6" id="KW-0418">Kinase</keyword>
<dbReference type="InterPro" id="IPR036890">
    <property type="entry name" value="HATPase_C_sf"/>
</dbReference>
<dbReference type="InterPro" id="IPR003661">
    <property type="entry name" value="HisK_dim/P_dom"/>
</dbReference>
<dbReference type="GO" id="GO:0016020">
    <property type="term" value="C:membrane"/>
    <property type="evidence" value="ECO:0007669"/>
    <property type="project" value="UniProtKB-SubCell"/>
</dbReference>
<dbReference type="Pfam" id="PF00989">
    <property type="entry name" value="PAS"/>
    <property type="match status" value="1"/>
</dbReference>
<sequence>MQVDYKYSNEILESLLDSIPEYIFYRDINGKNLYCNRSYAEEFLGRRKSEVIDKSYKDLIDDKKLYNIGRIKDYEVINRKQNVVYEMYVKKANGSTIFVEITKIPFLDDNGDIVGILGIIKDISYKKEIDKLRKSFFANIKHEFRTPLNMIFSSIQLFNNKHKDCDCCACNKCFTDILKLININSLRILKLSNNFIDLTSIQGGYSDFNPRNNDIVSFTELICDKINMYRKFKDITLVFDTNVEEKIISFDTDKIERVILNLISNAIKFNNYGGRVTVSVLDKINYIEISVEDTGIGISEDKIDTIFDSFSCVEERLTKVSEGVGIGLALCKLLVEMNGGKIKIKSELGKGSEFTIVLPNIINENEELDISYDKIDRNSLERIKMEFSDIYS</sequence>
<dbReference type="InterPro" id="IPR050736">
    <property type="entry name" value="Sensor_HK_Regulatory"/>
</dbReference>
<dbReference type="GO" id="GO:0005524">
    <property type="term" value="F:ATP binding"/>
    <property type="evidence" value="ECO:0007669"/>
    <property type="project" value="UniProtKB-KW"/>
</dbReference>
<dbReference type="EMBL" id="JANKBY010000010">
    <property type="protein sequence ID" value="MCR1821478.1"/>
    <property type="molecule type" value="Genomic_DNA"/>
</dbReference>
<name>A0A9X2M792_9FIRM</name>
<dbReference type="PROSITE" id="PS50112">
    <property type="entry name" value="PAS"/>
    <property type="match status" value="1"/>
</dbReference>
<evidence type="ECO:0000256" key="3">
    <source>
        <dbReference type="ARBA" id="ARBA00012438"/>
    </source>
</evidence>
<dbReference type="Proteomes" id="UP001140817">
    <property type="component" value="Unassembled WGS sequence"/>
</dbReference>
<dbReference type="InterPro" id="IPR000014">
    <property type="entry name" value="PAS"/>
</dbReference>
<evidence type="ECO:0000256" key="4">
    <source>
        <dbReference type="ARBA" id="ARBA00022553"/>
    </source>
</evidence>
<gene>
    <name evidence="11" type="ORF">NSA58_01650</name>
</gene>
<evidence type="ECO:0000259" key="9">
    <source>
        <dbReference type="PROSITE" id="PS50112"/>
    </source>
</evidence>
<dbReference type="InterPro" id="IPR004358">
    <property type="entry name" value="Sig_transdc_His_kin-like_C"/>
</dbReference>
<dbReference type="Pfam" id="PF00512">
    <property type="entry name" value="HisKA"/>
    <property type="match status" value="1"/>
</dbReference>
<dbReference type="PANTHER" id="PTHR43711:SF26">
    <property type="entry name" value="SENSOR HISTIDINE KINASE RCSC"/>
    <property type="match status" value="1"/>
</dbReference>
<comment type="caution">
    <text evidence="11">The sequence shown here is derived from an EMBL/GenBank/DDBJ whole genome shotgun (WGS) entry which is preliminary data.</text>
</comment>
<feature type="domain" description="PAS" evidence="9">
    <location>
        <begin position="8"/>
        <end position="55"/>
    </location>
</feature>
<dbReference type="InterPro" id="IPR005467">
    <property type="entry name" value="His_kinase_dom"/>
</dbReference>
<comment type="catalytic activity">
    <reaction evidence="1">
        <text>ATP + protein L-histidine = ADP + protein N-phospho-L-histidine.</text>
        <dbReference type="EC" id="2.7.13.3"/>
    </reaction>
</comment>
<dbReference type="SUPFAM" id="SSF55874">
    <property type="entry name" value="ATPase domain of HSP90 chaperone/DNA topoisomerase II/histidine kinase"/>
    <property type="match status" value="1"/>
</dbReference>
<evidence type="ECO:0000259" key="10">
    <source>
        <dbReference type="PROSITE" id="PS50113"/>
    </source>
</evidence>
<accession>A0A9X2M792</accession>
<dbReference type="EC" id="2.7.13.3" evidence="3"/>
<proteinExistence type="predicted"/>
<dbReference type="GO" id="GO:0006355">
    <property type="term" value="P:regulation of DNA-templated transcription"/>
    <property type="evidence" value="ECO:0007669"/>
    <property type="project" value="InterPro"/>
</dbReference>
<dbReference type="FunFam" id="3.30.565.10:FF:000006">
    <property type="entry name" value="Sensor histidine kinase WalK"/>
    <property type="match status" value="1"/>
</dbReference>
<evidence type="ECO:0000256" key="6">
    <source>
        <dbReference type="ARBA" id="ARBA00022777"/>
    </source>
</evidence>
<feature type="domain" description="Histidine kinase" evidence="8">
    <location>
        <begin position="139"/>
        <end position="362"/>
    </location>
</feature>
<dbReference type="NCBIfam" id="TIGR00229">
    <property type="entry name" value="sensory_box"/>
    <property type="match status" value="1"/>
</dbReference>
<dbReference type="SMART" id="SM00091">
    <property type="entry name" value="PAS"/>
    <property type="match status" value="1"/>
</dbReference>
<dbReference type="Gene3D" id="3.30.450.20">
    <property type="entry name" value="PAS domain"/>
    <property type="match status" value="1"/>
</dbReference>
<dbReference type="SMART" id="SM00388">
    <property type="entry name" value="HisKA"/>
    <property type="match status" value="1"/>
</dbReference>
<protein>
    <recommendedName>
        <fullName evidence="3">histidine kinase</fullName>
        <ecNumber evidence="3">2.7.13.3</ecNumber>
    </recommendedName>
</protein>
<organism evidence="11 12">
    <name type="scientific">Terrisporobacter muris</name>
    <dbReference type="NCBI Taxonomy" id="2963284"/>
    <lineage>
        <taxon>Bacteria</taxon>
        <taxon>Bacillati</taxon>
        <taxon>Bacillota</taxon>
        <taxon>Clostridia</taxon>
        <taxon>Peptostreptococcales</taxon>
        <taxon>Peptostreptococcaceae</taxon>
        <taxon>Terrisporobacter</taxon>
    </lineage>
</organism>
<dbReference type="Gene3D" id="1.10.287.130">
    <property type="match status" value="1"/>
</dbReference>
<keyword evidence="11" id="KW-0067">ATP-binding</keyword>
<dbReference type="PROSITE" id="PS50113">
    <property type="entry name" value="PAC"/>
    <property type="match status" value="1"/>
</dbReference>
<dbReference type="SMART" id="SM00387">
    <property type="entry name" value="HATPase_c"/>
    <property type="match status" value="1"/>
</dbReference>
<dbReference type="Pfam" id="PF02518">
    <property type="entry name" value="HATPase_c"/>
    <property type="match status" value="1"/>
</dbReference>
<dbReference type="PROSITE" id="PS50109">
    <property type="entry name" value="HIS_KIN"/>
    <property type="match status" value="1"/>
</dbReference>
<dbReference type="CDD" id="cd00130">
    <property type="entry name" value="PAS"/>
    <property type="match status" value="1"/>
</dbReference>
<evidence type="ECO:0000313" key="12">
    <source>
        <dbReference type="Proteomes" id="UP001140817"/>
    </source>
</evidence>
<evidence type="ECO:0000256" key="7">
    <source>
        <dbReference type="ARBA" id="ARBA00023012"/>
    </source>
</evidence>
<dbReference type="SUPFAM" id="SSF55785">
    <property type="entry name" value="PYP-like sensor domain (PAS domain)"/>
    <property type="match status" value="1"/>
</dbReference>
<keyword evidence="12" id="KW-1185">Reference proteome</keyword>
<evidence type="ECO:0000256" key="1">
    <source>
        <dbReference type="ARBA" id="ARBA00000085"/>
    </source>
</evidence>
<comment type="subcellular location">
    <subcellularLocation>
        <location evidence="2">Membrane</location>
    </subcellularLocation>
</comment>
<keyword evidence="4" id="KW-0597">Phosphoprotein</keyword>